<dbReference type="InterPro" id="IPR024743">
    <property type="entry name" value="Dynein_HC_stalk"/>
</dbReference>
<dbReference type="OMA" id="MESICKM"/>
<dbReference type="STRING" id="7868.ENSCMIP00000019188"/>
<dbReference type="Gene3D" id="1.20.920.20">
    <property type="match status" value="2"/>
</dbReference>
<dbReference type="Pfam" id="PF12780">
    <property type="entry name" value="AAA_8"/>
    <property type="match status" value="1"/>
</dbReference>
<keyword evidence="7" id="KW-1185">Reference proteome</keyword>
<evidence type="ECO:0008006" key="8">
    <source>
        <dbReference type="Google" id="ProtNLM"/>
    </source>
</evidence>
<reference evidence="7" key="2">
    <citation type="journal article" date="2007" name="PLoS Biol.">
        <title>Survey sequencing and comparative analysis of the elephant shark (Callorhinchus milii) genome.</title>
        <authorList>
            <person name="Venkatesh B."/>
            <person name="Kirkness E.F."/>
            <person name="Loh Y.H."/>
            <person name="Halpern A.L."/>
            <person name="Lee A.P."/>
            <person name="Johnson J."/>
            <person name="Dandona N."/>
            <person name="Viswanathan L.D."/>
            <person name="Tay A."/>
            <person name="Venter J.C."/>
            <person name="Strausberg R.L."/>
            <person name="Brenner S."/>
        </authorList>
    </citation>
    <scope>NUCLEOTIDE SEQUENCE [LARGE SCALE GENOMIC DNA]</scope>
</reference>
<dbReference type="PANTHER" id="PTHR22878">
    <property type="entry name" value="DYNEIN HEAVY CHAIN 6, AXONEMAL-LIKE-RELATED"/>
    <property type="match status" value="1"/>
</dbReference>
<dbReference type="GO" id="GO:0045505">
    <property type="term" value="F:dynein intermediate chain binding"/>
    <property type="evidence" value="ECO:0007669"/>
    <property type="project" value="InterPro"/>
</dbReference>
<evidence type="ECO:0000313" key="7">
    <source>
        <dbReference type="Proteomes" id="UP000314986"/>
    </source>
</evidence>
<protein>
    <recommendedName>
        <fullName evidence="8">Dynein axonemal heavy chain 3</fullName>
    </recommendedName>
</protein>
<keyword evidence="2" id="KW-0175">Coiled coil</keyword>
<feature type="domain" description="Dynein heavy chain ATP-binding dynein motor region" evidence="5">
    <location>
        <begin position="357"/>
        <end position="426"/>
    </location>
</feature>
<reference evidence="6" key="5">
    <citation type="submission" date="2025-09" db="UniProtKB">
        <authorList>
            <consortium name="Ensembl"/>
        </authorList>
    </citation>
    <scope>IDENTIFICATION</scope>
</reference>
<proteinExistence type="inferred from homology"/>
<dbReference type="InParanoid" id="A0A4W3HPK0"/>
<organism evidence="6 7">
    <name type="scientific">Callorhinchus milii</name>
    <name type="common">Ghost shark</name>
    <dbReference type="NCBI Taxonomy" id="7868"/>
    <lineage>
        <taxon>Eukaryota</taxon>
        <taxon>Metazoa</taxon>
        <taxon>Chordata</taxon>
        <taxon>Craniata</taxon>
        <taxon>Vertebrata</taxon>
        <taxon>Chondrichthyes</taxon>
        <taxon>Holocephali</taxon>
        <taxon>Chimaeriformes</taxon>
        <taxon>Callorhinchidae</taxon>
        <taxon>Callorhinchus</taxon>
    </lineage>
</organism>
<feature type="domain" description="Dynein heavy chain coiled coil stalk" evidence="3">
    <location>
        <begin position="143"/>
        <end position="327"/>
    </location>
</feature>
<name>A0A4W3HPK0_CALMI</name>
<comment type="similarity">
    <text evidence="1">Belongs to the dynein heavy chain family.</text>
</comment>
<dbReference type="PANTHER" id="PTHR22878:SF71">
    <property type="entry name" value="DYNEIN, AXONEMAL, HEAVY CHAIN 3"/>
    <property type="match status" value="1"/>
</dbReference>
<accession>A0A4W3HPK0</accession>
<dbReference type="Pfam" id="PF12781">
    <property type="entry name" value="AAA_9"/>
    <property type="match status" value="1"/>
</dbReference>
<evidence type="ECO:0000259" key="3">
    <source>
        <dbReference type="Pfam" id="PF12777"/>
    </source>
</evidence>
<reference evidence="7" key="1">
    <citation type="journal article" date="2006" name="Science">
        <title>Ancient noncoding elements conserved in the human genome.</title>
        <authorList>
            <person name="Venkatesh B."/>
            <person name="Kirkness E.F."/>
            <person name="Loh Y.H."/>
            <person name="Halpern A.L."/>
            <person name="Lee A.P."/>
            <person name="Johnson J."/>
            <person name="Dandona N."/>
            <person name="Viswanathan L.D."/>
            <person name="Tay A."/>
            <person name="Venter J.C."/>
            <person name="Strausberg R.L."/>
            <person name="Brenner S."/>
        </authorList>
    </citation>
    <scope>NUCLEOTIDE SEQUENCE [LARGE SCALE GENOMIC DNA]</scope>
</reference>
<dbReference type="Proteomes" id="UP000314986">
    <property type="component" value="Unassembled WGS sequence"/>
</dbReference>
<dbReference type="InterPro" id="IPR026983">
    <property type="entry name" value="DHC"/>
</dbReference>
<feature type="domain" description="Dynein heavy chain AAA module D4" evidence="4">
    <location>
        <begin position="1"/>
        <end position="86"/>
    </location>
</feature>
<evidence type="ECO:0000259" key="5">
    <source>
        <dbReference type="Pfam" id="PF12781"/>
    </source>
</evidence>
<dbReference type="InterPro" id="IPR024317">
    <property type="entry name" value="Dynein_heavy_chain_D4_dom"/>
</dbReference>
<reference evidence="7" key="3">
    <citation type="journal article" date="2014" name="Nature">
        <title>Elephant shark genome provides unique insights into gnathostome evolution.</title>
        <authorList>
            <consortium name="International Elephant Shark Genome Sequencing Consortium"/>
            <person name="Venkatesh B."/>
            <person name="Lee A.P."/>
            <person name="Ravi V."/>
            <person name="Maurya A.K."/>
            <person name="Lian M.M."/>
            <person name="Swann J.B."/>
            <person name="Ohta Y."/>
            <person name="Flajnik M.F."/>
            <person name="Sutoh Y."/>
            <person name="Kasahara M."/>
            <person name="Hoon S."/>
            <person name="Gangu V."/>
            <person name="Roy S.W."/>
            <person name="Irimia M."/>
            <person name="Korzh V."/>
            <person name="Kondrychyn I."/>
            <person name="Lim Z.W."/>
            <person name="Tay B.H."/>
            <person name="Tohari S."/>
            <person name="Kong K.W."/>
            <person name="Ho S."/>
            <person name="Lorente-Galdos B."/>
            <person name="Quilez J."/>
            <person name="Marques-Bonet T."/>
            <person name="Raney B.J."/>
            <person name="Ingham P.W."/>
            <person name="Tay A."/>
            <person name="Hillier L.W."/>
            <person name="Minx P."/>
            <person name="Boehm T."/>
            <person name="Wilson R.K."/>
            <person name="Brenner S."/>
            <person name="Warren W.C."/>
        </authorList>
    </citation>
    <scope>NUCLEOTIDE SEQUENCE [LARGE SCALE GENOMIC DNA]</scope>
</reference>
<sequence length="437" mass="51019">MFPSLINCCTIDWFQDWPRDALEMVAYKFLEDVDLEYDVRKEVVSLCKYFQMSARKLSEKYFSTLRRPNYVTPTSYLELIMTFKHLITVKRHEVELMKNRYLVGLEKLQFASSQVCFLHKFITVENYMMMVKIEDETVLGDLKFLESLKTYDKDNIPSAVMKRIREKFIDHPDFQPAVIKNVSSACEGLCKWVRAMEVYERVIKVVSPKRERLRLAEAELAIQMDKLNIKRGELKEVEDKLQKLNDEFDVMNSKKKDLENSIELCSQKLVRAEKLIGGLGGEKSRWTEAAHNLELIYRDLTGDVLLSSSTVAYLGAFTVDYRIECQDEWHMLCKEKKIPCSDFFSLNHTLGDPVKIRAWQIAGLPIDSFSIDNGIITSQSRRWPLMIDPQGQANKWVKNMEKTNRLGVIKLSDSNYVRILENSIQFVAYFCLLFSFF</sequence>
<dbReference type="InterPro" id="IPR035706">
    <property type="entry name" value="AAA_9"/>
</dbReference>
<dbReference type="Ensembl" id="ENSCMIT00000019551.1">
    <property type="protein sequence ID" value="ENSCMIP00000019188.1"/>
    <property type="gene ID" value="ENSCMIG00000008980.1"/>
</dbReference>
<dbReference type="InterPro" id="IPR027417">
    <property type="entry name" value="P-loop_NTPase"/>
</dbReference>
<evidence type="ECO:0000259" key="4">
    <source>
        <dbReference type="Pfam" id="PF12780"/>
    </source>
</evidence>
<evidence type="ECO:0000256" key="2">
    <source>
        <dbReference type="SAM" id="Coils"/>
    </source>
</evidence>
<dbReference type="GO" id="GO:0030286">
    <property type="term" value="C:dynein complex"/>
    <property type="evidence" value="ECO:0007669"/>
    <property type="project" value="InterPro"/>
</dbReference>
<dbReference type="GO" id="GO:0007018">
    <property type="term" value="P:microtubule-based movement"/>
    <property type="evidence" value="ECO:0007669"/>
    <property type="project" value="InterPro"/>
</dbReference>
<evidence type="ECO:0000256" key="1">
    <source>
        <dbReference type="ARBA" id="ARBA00008887"/>
    </source>
</evidence>
<feature type="coiled-coil region" evidence="2">
    <location>
        <begin position="227"/>
        <end position="275"/>
    </location>
</feature>
<evidence type="ECO:0000313" key="6">
    <source>
        <dbReference type="Ensembl" id="ENSCMIP00000019188.1"/>
    </source>
</evidence>
<dbReference type="Gene3D" id="3.40.50.300">
    <property type="entry name" value="P-loop containing nucleotide triphosphate hydrolases"/>
    <property type="match status" value="1"/>
</dbReference>
<dbReference type="AlphaFoldDB" id="A0A4W3HPK0"/>
<dbReference type="GO" id="GO:0051959">
    <property type="term" value="F:dynein light intermediate chain binding"/>
    <property type="evidence" value="ECO:0007669"/>
    <property type="project" value="InterPro"/>
</dbReference>
<dbReference type="FunFam" id="3.40.50.300:FF:004788">
    <property type="entry name" value="Uncharacterized protein"/>
    <property type="match status" value="1"/>
</dbReference>
<reference evidence="6" key="4">
    <citation type="submission" date="2025-08" db="UniProtKB">
        <authorList>
            <consortium name="Ensembl"/>
        </authorList>
    </citation>
    <scope>IDENTIFICATION</scope>
</reference>
<dbReference type="GeneTree" id="ENSGT00940000154959"/>
<dbReference type="Pfam" id="PF12777">
    <property type="entry name" value="MT"/>
    <property type="match status" value="1"/>
</dbReference>